<feature type="transmembrane region" description="Helical" evidence="1">
    <location>
        <begin position="38"/>
        <end position="57"/>
    </location>
</feature>
<proteinExistence type="predicted"/>
<keyword evidence="1" id="KW-1133">Transmembrane helix</keyword>
<sequence>MEFLPIKPSVLNALVWLALVLTVLGLNAGIGTAEGARYLLGGVFLGFPAYFANILWIEGFARGNH</sequence>
<name>A0A5Q4VHJ4_9BACT</name>
<dbReference type="Proteomes" id="UP000321899">
    <property type="component" value="Unassembled WGS sequence"/>
</dbReference>
<gene>
    <name evidence="2" type="ORF">FIM25_02270</name>
</gene>
<organism evidence="2 3">
    <name type="scientific">Desulfobotulus mexicanus</name>
    <dbReference type="NCBI Taxonomy" id="2586642"/>
    <lineage>
        <taxon>Bacteria</taxon>
        <taxon>Pseudomonadati</taxon>
        <taxon>Thermodesulfobacteriota</taxon>
        <taxon>Desulfobacteria</taxon>
        <taxon>Desulfobacterales</taxon>
        <taxon>Desulfobacteraceae</taxon>
        <taxon>Desulfobotulus</taxon>
    </lineage>
</organism>
<keyword evidence="3" id="KW-1185">Reference proteome</keyword>
<keyword evidence="1" id="KW-0472">Membrane</keyword>
<reference evidence="2 3" key="1">
    <citation type="submission" date="2019-06" db="EMBL/GenBank/DDBJ databases">
        <title>Desulfobotulus mexicanus sp. nov., a novel sulfate-reducing bacterium isolated from the sediment of an alkaline crater lake in Mexico.</title>
        <authorList>
            <person name="Hirschler-Rea A."/>
        </authorList>
    </citation>
    <scope>NUCLEOTIDE SEQUENCE [LARGE SCALE GENOMIC DNA]</scope>
    <source>
        <strain evidence="2 3">PAR22N</strain>
    </source>
</reference>
<evidence type="ECO:0000313" key="3">
    <source>
        <dbReference type="Proteomes" id="UP000321899"/>
    </source>
</evidence>
<protein>
    <submittedName>
        <fullName evidence="2">Uncharacterized protein</fullName>
    </submittedName>
</protein>
<accession>A0A5Q4VHJ4</accession>
<dbReference type="OrthoDB" id="5422440at2"/>
<evidence type="ECO:0000256" key="1">
    <source>
        <dbReference type="SAM" id="Phobius"/>
    </source>
</evidence>
<dbReference type="AlphaFoldDB" id="A0A5Q4VHJ4"/>
<keyword evidence="1" id="KW-0812">Transmembrane</keyword>
<dbReference type="EMBL" id="VDMB01000002">
    <property type="protein sequence ID" value="TYT75752.1"/>
    <property type="molecule type" value="Genomic_DNA"/>
</dbReference>
<evidence type="ECO:0000313" key="2">
    <source>
        <dbReference type="EMBL" id="TYT75752.1"/>
    </source>
</evidence>
<dbReference type="RefSeq" id="WP_139445876.1">
    <property type="nucleotide sequence ID" value="NZ_VDMB01000002.1"/>
</dbReference>
<comment type="caution">
    <text evidence="2">The sequence shown here is derived from an EMBL/GenBank/DDBJ whole genome shotgun (WGS) entry which is preliminary data.</text>
</comment>